<proteinExistence type="inferred from homology"/>
<keyword evidence="9" id="KW-1035">Host cytoplasm</keyword>
<dbReference type="Pfam" id="PF03252">
    <property type="entry name" value="Herpes_UL21"/>
    <property type="match status" value="1"/>
</dbReference>
<accession>Q9E1Y1</accession>
<evidence type="ECO:0000256" key="5">
    <source>
        <dbReference type="ARBA" id="ARBA00011688"/>
    </source>
</evidence>
<keyword evidence="11" id="KW-1185">Reference proteome</keyword>
<evidence type="ECO:0000256" key="9">
    <source>
        <dbReference type="ARBA" id="ARBA00023200"/>
    </source>
</evidence>
<comment type="subunit">
    <text evidence="5">Interacts (via C-terminus) with UL16.</text>
</comment>
<name>Q9E1Y1_CHV9D</name>
<dbReference type="Proteomes" id="UP000159358">
    <property type="component" value="Segment"/>
</dbReference>
<organismHost>
    <name type="scientific">Chlorocebus aethiops</name>
    <name type="common">Green monkey</name>
    <name type="synonym">Cercopithecus aethiops</name>
    <dbReference type="NCBI Taxonomy" id="9534"/>
</organismHost>
<evidence type="ECO:0000256" key="7">
    <source>
        <dbReference type="ARBA" id="ARBA00022580"/>
    </source>
</evidence>
<organism evidence="10 11">
    <name type="scientific">Cercopithecine herpesvirus 9 (strain DHV)</name>
    <name type="common">CeHV-9</name>
    <name type="synonym">Simian varicella virus</name>
    <dbReference type="NCBI Taxonomy" id="36348"/>
    <lineage>
        <taxon>Viruses</taxon>
        <taxon>Duplodnaviria</taxon>
        <taxon>Heunggongvirae</taxon>
        <taxon>Peploviricota</taxon>
        <taxon>Herviviricetes</taxon>
        <taxon>Herpesvirales</taxon>
        <taxon>Orthoherpesviridae</taxon>
        <taxon>Alphaherpesvirinae</taxon>
        <taxon>Varicellovirus</taxon>
        <taxon>Varicellovirus cercopithecinealpha9</taxon>
    </lineage>
</organism>
<protein>
    <recommendedName>
        <fullName evidence="12">Tegument protein UL21</fullName>
    </recommendedName>
</protein>
<dbReference type="GO" id="GO:0042025">
    <property type="term" value="C:host cell nucleus"/>
    <property type="evidence" value="ECO:0007669"/>
    <property type="project" value="UniProtKB-SubCell"/>
</dbReference>
<evidence type="ECO:0000256" key="1">
    <source>
        <dbReference type="ARBA" id="ARBA00004147"/>
    </source>
</evidence>
<dbReference type="GeneID" id="920537"/>
<dbReference type="GO" id="GO:0019033">
    <property type="term" value="C:viral tegument"/>
    <property type="evidence" value="ECO:0007669"/>
    <property type="project" value="UniProtKB-SubCell"/>
</dbReference>
<comment type="subcellular location">
    <subcellularLocation>
        <location evidence="2">Host cytoplasm</location>
    </subcellularLocation>
    <subcellularLocation>
        <location evidence="1">Host nucleus</location>
    </subcellularLocation>
    <subcellularLocation>
        <location evidence="3">Virion tegument</location>
    </subcellularLocation>
</comment>
<evidence type="ECO:0000256" key="3">
    <source>
        <dbReference type="ARBA" id="ARBA00004535"/>
    </source>
</evidence>
<dbReference type="GO" id="GO:0030430">
    <property type="term" value="C:host cell cytoplasm"/>
    <property type="evidence" value="ECO:0007669"/>
    <property type="project" value="UniProtKB-SubCell"/>
</dbReference>
<keyword evidence="8" id="KW-0946">Virion</keyword>
<keyword evidence="7" id="KW-0920">Virion tegument</keyword>
<dbReference type="InterPro" id="IPR004936">
    <property type="entry name" value="Herpes_UL21"/>
</dbReference>
<evidence type="ECO:0000256" key="8">
    <source>
        <dbReference type="ARBA" id="ARBA00022844"/>
    </source>
</evidence>
<comment type="similarity">
    <text evidence="4">Belongs to the alphaherpesvirinae UL21 protein family.</text>
</comment>
<evidence type="ECO:0000313" key="10">
    <source>
        <dbReference type="EMBL" id="AAG27212.1"/>
    </source>
</evidence>
<evidence type="ECO:0000256" key="6">
    <source>
        <dbReference type="ARBA" id="ARBA00022562"/>
    </source>
</evidence>
<keyword evidence="6" id="KW-1048">Host nucleus</keyword>
<evidence type="ECO:0000256" key="4">
    <source>
        <dbReference type="ARBA" id="ARBA00010934"/>
    </source>
</evidence>
<evidence type="ECO:0000256" key="2">
    <source>
        <dbReference type="ARBA" id="ARBA00004192"/>
    </source>
</evidence>
<sequence length="533" mass="59841">MEFNYSSTIVHNGVTFYLNDRATRAYFICGGCIFSIPRKPEGEIAKFGHVVRGVGPGDESIASYLRSELNRVGKEWATPMNNNYVFIDRVALLSSGPKSNERDLCGMFDIDVEDSTLAEYIVSLPVSKLTLISGADVFRDHVLKLFSTPTAVNTVNGFMYVPNELAFKLVHMRLYELPDSLCDVVKGLFTKIPAVEDVDNDQTSVIVKKRAADVVNGEDIKMENDDLYTSLQRERRKSEKRITLSNFVQVRTIPRVINIWDPRRKATTHSIRELACIVQFAENIIFKDDAWPGLDEELCNVRENIYSAVIALYGEDNNIPFFGNICCKHLNSCQKFVLIQYIMSCGEAFNCYSMLEDLLRSYISAMPPTEDLDIIDDSLLNEIVDAANGILREVGFVGALAEQLVFVNLPQLAFYKSVSDIAKVEAVRLIRLARTGIGLLGVPDPLTTSERHEYEMARYLDKLYAGESCNVGAIRLCSVFKCALPIAVYYNVFIDTAFETGVCGKRHIAYLNSLFFGRIGTTITLNPRTRDVN</sequence>
<evidence type="ECO:0000313" key="11">
    <source>
        <dbReference type="Proteomes" id="UP000159358"/>
    </source>
</evidence>
<dbReference type="EMBL" id="AF275348">
    <property type="protein sequence ID" value="AAG27212.1"/>
    <property type="molecule type" value="Genomic_DNA"/>
</dbReference>
<dbReference type="RefSeq" id="NP_077453.1">
    <property type="nucleotide sequence ID" value="NC_002686.2"/>
</dbReference>
<dbReference type="KEGG" id="vg:920537"/>
<evidence type="ECO:0008006" key="12">
    <source>
        <dbReference type="Google" id="ProtNLM"/>
    </source>
</evidence>
<reference evidence="10 11" key="1">
    <citation type="journal article" date="2001" name="Virology">
        <title>The DNA sequence of the simian varicella virus genome.</title>
        <authorList>
            <person name="Gray W.L."/>
            <person name="Starnes H.B."/>
            <person name="White M.W."/>
            <person name="Mahalingam R."/>
        </authorList>
    </citation>
    <scope>NUCLEOTIDE SEQUENCE [LARGE SCALE GENOMIC DNA]</scope>
</reference>